<evidence type="ECO:0000313" key="2">
    <source>
        <dbReference type="EMBL" id="MBB0228814.1"/>
    </source>
</evidence>
<evidence type="ECO:0008006" key="4">
    <source>
        <dbReference type="Google" id="ProtNLM"/>
    </source>
</evidence>
<keyword evidence="1" id="KW-0812">Transmembrane</keyword>
<dbReference type="EMBL" id="VKHS01000055">
    <property type="protein sequence ID" value="MBB0228814.1"/>
    <property type="molecule type" value="Genomic_DNA"/>
</dbReference>
<name>A0A7W3T0S5_9ACTN</name>
<dbReference type="RefSeq" id="WP_182660699.1">
    <property type="nucleotide sequence ID" value="NZ_VKHS01000055.1"/>
</dbReference>
<keyword evidence="1" id="KW-0472">Membrane</keyword>
<dbReference type="Proteomes" id="UP000530234">
    <property type="component" value="Unassembled WGS sequence"/>
</dbReference>
<proteinExistence type="predicted"/>
<comment type="caution">
    <text evidence="2">The sequence shown here is derived from an EMBL/GenBank/DDBJ whole genome shotgun (WGS) entry which is preliminary data.</text>
</comment>
<dbReference type="AlphaFoldDB" id="A0A7W3T0S5"/>
<reference evidence="3" key="1">
    <citation type="submission" date="2019-10" db="EMBL/GenBank/DDBJ databases">
        <title>Streptomyces sp. nov., a novel actinobacterium isolated from alkaline environment.</title>
        <authorList>
            <person name="Golinska P."/>
        </authorList>
    </citation>
    <scope>NUCLEOTIDE SEQUENCE [LARGE SCALE GENOMIC DNA]</scope>
    <source>
        <strain evidence="3">DSM 42108</strain>
    </source>
</reference>
<accession>A0A7W3T0S5</accession>
<keyword evidence="3" id="KW-1185">Reference proteome</keyword>
<keyword evidence="1" id="KW-1133">Transmembrane helix</keyword>
<organism evidence="2 3">
    <name type="scientific">Streptomyces calidiresistens</name>
    <dbReference type="NCBI Taxonomy" id="1485586"/>
    <lineage>
        <taxon>Bacteria</taxon>
        <taxon>Bacillati</taxon>
        <taxon>Actinomycetota</taxon>
        <taxon>Actinomycetes</taxon>
        <taxon>Kitasatosporales</taxon>
        <taxon>Streptomycetaceae</taxon>
        <taxon>Streptomyces</taxon>
    </lineage>
</organism>
<gene>
    <name evidence="2" type="ORF">FOE67_04620</name>
</gene>
<evidence type="ECO:0000256" key="1">
    <source>
        <dbReference type="SAM" id="Phobius"/>
    </source>
</evidence>
<feature type="transmembrane region" description="Helical" evidence="1">
    <location>
        <begin position="37"/>
        <end position="56"/>
    </location>
</feature>
<feature type="transmembrane region" description="Helical" evidence="1">
    <location>
        <begin position="12"/>
        <end position="31"/>
    </location>
</feature>
<protein>
    <recommendedName>
        <fullName evidence="4">Secreted protein</fullName>
    </recommendedName>
</protein>
<evidence type="ECO:0000313" key="3">
    <source>
        <dbReference type="Proteomes" id="UP000530234"/>
    </source>
</evidence>
<sequence>MSQPLPPTSARRFSVQALIVCVAALVAAVVAFSRGSWLGIIWILLAGLASNLAWYYHRRARRERGGP</sequence>